<keyword evidence="5" id="KW-1133">Transmembrane helix</keyword>
<dbReference type="Gene3D" id="1.10.287.950">
    <property type="entry name" value="Methyl-accepting chemotaxis protein"/>
    <property type="match status" value="1"/>
</dbReference>
<dbReference type="SMART" id="SM00283">
    <property type="entry name" value="MA"/>
    <property type="match status" value="1"/>
</dbReference>
<dbReference type="PROSITE" id="PS50111">
    <property type="entry name" value="CHEMOTAXIS_TRANSDUC_2"/>
    <property type="match status" value="1"/>
</dbReference>
<keyword evidence="5" id="KW-0812">Transmembrane</keyword>
<dbReference type="SUPFAM" id="SSF58104">
    <property type="entry name" value="Methyl-accepting chemotaxis protein (MCP) signaling domain"/>
    <property type="match status" value="1"/>
</dbReference>
<dbReference type="RefSeq" id="WP_204700417.1">
    <property type="nucleotide sequence ID" value="NZ_JAFBDQ010000002.1"/>
</dbReference>
<dbReference type="PRINTS" id="PR00260">
    <property type="entry name" value="CHEMTRNSDUCR"/>
</dbReference>
<gene>
    <name evidence="7" type="ORF">JOC47_000519</name>
</gene>
<evidence type="ECO:0000313" key="7">
    <source>
        <dbReference type="EMBL" id="MBM7555694.1"/>
    </source>
</evidence>
<feature type="coiled-coil region" evidence="4">
    <location>
        <begin position="387"/>
        <end position="414"/>
    </location>
</feature>
<sequence>MGFINKIKDKLQAIDFKKSVVNVTVNRQFQIGFTALFVLMLIIGSFVFYNTRQLKQNINYLNQQVIPAVETSDRIYRDLSRKSKMIYSEEAGVPIVGSGDVTDKEYFNNIEQNIKELRQYIQNEKTEKSLNTLTGYNQKFEKLYQEYKDSKNDDLLRKVVISDIQGLDTNIYQINSILQNYTKNRLNKTVEQIIAQSQINNQRIIFVIVVGLVMSFLLGMFINHQINKVTSGIKDKTNQAVEKATVVNDSAQEMKSIADDVEDKITKASREIKDLMIGNNEISDAIEEVSISIQDISTSIEDLSHQADKIAEVGQDTYQKMQTTSQRINSTNQVVQETANKVQNLQSSLGKIDEISDKIISITEQTNLLALNASIEAARAGEHGAGFAVVAEEIKELADESREATEEVKSFIGEIETVTNEVVEVIINDDERSVIASFEEIEELSTEVTEKMDDVIHVAEDQAESSQQVKELVSQISASSEEVSAQTNQTSVSANEIADFMKEVINANSDLYFKIKEQVSSSQQQLELINQVAEANEELK</sequence>
<proteinExistence type="inferred from homology"/>
<keyword evidence="8" id="KW-1185">Reference proteome</keyword>
<organism evidence="7 8">
    <name type="scientific">Halanaerobacter jeridensis</name>
    <dbReference type="NCBI Taxonomy" id="706427"/>
    <lineage>
        <taxon>Bacteria</taxon>
        <taxon>Bacillati</taxon>
        <taxon>Bacillota</taxon>
        <taxon>Clostridia</taxon>
        <taxon>Halanaerobiales</taxon>
        <taxon>Halobacteroidaceae</taxon>
        <taxon>Halanaerobacter</taxon>
    </lineage>
</organism>
<evidence type="ECO:0000256" key="3">
    <source>
        <dbReference type="PROSITE-ProRule" id="PRU00284"/>
    </source>
</evidence>
<evidence type="ECO:0000313" key="8">
    <source>
        <dbReference type="Proteomes" id="UP000774000"/>
    </source>
</evidence>
<dbReference type="Pfam" id="PF00015">
    <property type="entry name" value="MCPsignal"/>
    <property type="match status" value="1"/>
</dbReference>
<dbReference type="InterPro" id="IPR004090">
    <property type="entry name" value="Chemotax_Me-accpt_rcpt"/>
</dbReference>
<evidence type="ECO:0000259" key="6">
    <source>
        <dbReference type="PROSITE" id="PS50111"/>
    </source>
</evidence>
<keyword evidence="5" id="KW-0472">Membrane</keyword>
<dbReference type="EMBL" id="JAFBDQ010000002">
    <property type="protein sequence ID" value="MBM7555694.1"/>
    <property type="molecule type" value="Genomic_DNA"/>
</dbReference>
<dbReference type="GO" id="GO:0016020">
    <property type="term" value="C:membrane"/>
    <property type="evidence" value="ECO:0007669"/>
    <property type="project" value="InterPro"/>
</dbReference>
<evidence type="ECO:0000256" key="2">
    <source>
        <dbReference type="ARBA" id="ARBA00029447"/>
    </source>
</evidence>
<dbReference type="GO" id="GO:0007165">
    <property type="term" value="P:signal transduction"/>
    <property type="evidence" value="ECO:0007669"/>
    <property type="project" value="UniProtKB-KW"/>
</dbReference>
<evidence type="ECO:0000256" key="1">
    <source>
        <dbReference type="ARBA" id="ARBA00023224"/>
    </source>
</evidence>
<feature type="transmembrane region" description="Helical" evidence="5">
    <location>
        <begin position="204"/>
        <end position="222"/>
    </location>
</feature>
<keyword evidence="4" id="KW-0175">Coiled coil</keyword>
<comment type="caution">
    <text evidence="7">The sequence shown here is derived from an EMBL/GenBank/DDBJ whole genome shotgun (WGS) entry which is preliminary data.</text>
</comment>
<dbReference type="AlphaFoldDB" id="A0A938XRX0"/>
<comment type="similarity">
    <text evidence="2">Belongs to the methyl-accepting chemotaxis (MCP) protein family.</text>
</comment>
<dbReference type="GO" id="GO:0006935">
    <property type="term" value="P:chemotaxis"/>
    <property type="evidence" value="ECO:0007669"/>
    <property type="project" value="InterPro"/>
</dbReference>
<feature type="transmembrane region" description="Helical" evidence="5">
    <location>
        <begin position="29"/>
        <end position="49"/>
    </location>
</feature>
<feature type="domain" description="Methyl-accepting transducer" evidence="6">
    <location>
        <begin position="257"/>
        <end position="491"/>
    </location>
</feature>
<dbReference type="Proteomes" id="UP000774000">
    <property type="component" value="Unassembled WGS sequence"/>
</dbReference>
<dbReference type="InterPro" id="IPR004089">
    <property type="entry name" value="MCPsignal_dom"/>
</dbReference>
<name>A0A938XRX0_9FIRM</name>
<evidence type="ECO:0000256" key="4">
    <source>
        <dbReference type="SAM" id="Coils"/>
    </source>
</evidence>
<dbReference type="PANTHER" id="PTHR32089:SF112">
    <property type="entry name" value="LYSOZYME-LIKE PROTEIN-RELATED"/>
    <property type="match status" value="1"/>
</dbReference>
<dbReference type="PANTHER" id="PTHR32089">
    <property type="entry name" value="METHYL-ACCEPTING CHEMOTAXIS PROTEIN MCPB"/>
    <property type="match status" value="1"/>
</dbReference>
<protein>
    <submittedName>
        <fullName evidence="7">Methyl-accepting chemotaxis protein</fullName>
    </submittedName>
</protein>
<reference evidence="7" key="1">
    <citation type="submission" date="2021-01" db="EMBL/GenBank/DDBJ databases">
        <title>Genomic Encyclopedia of Type Strains, Phase IV (KMG-IV): sequencing the most valuable type-strain genomes for metagenomic binning, comparative biology and taxonomic classification.</title>
        <authorList>
            <person name="Goeker M."/>
        </authorList>
    </citation>
    <scope>NUCLEOTIDE SEQUENCE</scope>
    <source>
        <strain evidence="7">DSM 23230</strain>
    </source>
</reference>
<evidence type="ECO:0000256" key="5">
    <source>
        <dbReference type="SAM" id="Phobius"/>
    </source>
</evidence>
<accession>A0A938XRX0</accession>
<dbReference type="GO" id="GO:0004888">
    <property type="term" value="F:transmembrane signaling receptor activity"/>
    <property type="evidence" value="ECO:0007669"/>
    <property type="project" value="InterPro"/>
</dbReference>
<keyword evidence="1 3" id="KW-0807">Transducer</keyword>